<dbReference type="Gene3D" id="3.40.50.2000">
    <property type="entry name" value="Glycogen Phosphorylase B"/>
    <property type="match status" value="1"/>
</dbReference>
<evidence type="ECO:0000313" key="3">
    <source>
        <dbReference type="EMBL" id="SDX52854.1"/>
    </source>
</evidence>
<dbReference type="InterPro" id="IPR055050">
    <property type="entry name" value="WsaF_C"/>
</dbReference>
<dbReference type="Pfam" id="PF22772">
    <property type="entry name" value="WsaF_C"/>
    <property type="match status" value="1"/>
</dbReference>
<dbReference type="STRING" id="1528.SAMN04488579_10385"/>
<dbReference type="OrthoDB" id="9797829at2"/>
<dbReference type="InterPro" id="IPR048510">
    <property type="entry name" value="WsaF_N"/>
</dbReference>
<accession>A0A1H3CGZ0</accession>
<sequence length="398" mass="46326">MSKIETKIAEINPYHFRKGMYPRKRLNILLPSINPEHVFGGIATALKFFDVAAKCGGFDKRIILVDAEPSKEAEKNYKQVYRFVQCKEECDDRNQIISYVHRDPYGILVSPNDFFIETGWWTAYCLQEALNIFSLNGGEYKHPIIYLIQDFEPGFYPWSSKYVLADSTYRDRHKQIAVFNSYQLMDFFKVRNYVFEKEYCFDPVFNSGLRQYIEKKKRKEQAIKKKQILIYGRPGTPRNAMEIIVQSLKIWVGKQSDIQSWIILSAGESFEEIDLGKKMFLKSLGKLTIDQYAKLLDESYAGISLMVSPHPSYPPLEMATFGVRTLTNQFENKDLSSFSPFITSVQVRPQAIANQLEEICCTYKPVVDEIPINMTYYESRDAFPFMPELVNLLEEKSW</sequence>
<proteinExistence type="predicted"/>
<dbReference type="RefSeq" id="WP_090243329.1">
    <property type="nucleotide sequence ID" value="NZ_FNOU01000003.1"/>
</dbReference>
<gene>
    <name evidence="3" type="ORF">SAMN04488579_10385</name>
</gene>
<dbReference type="EMBL" id="FNOU01000003">
    <property type="protein sequence ID" value="SDX52854.1"/>
    <property type="molecule type" value="Genomic_DNA"/>
</dbReference>
<dbReference type="Proteomes" id="UP000199652">
    <property type="component" value="Unassembled WGS sequence"/>
</dbReference>
<evidence type="ECO:0000259" key="1">
    <source>
        <dbReference type="Pfam" id="PF21374"/>
    </source>
</evidence>
<reference evidence="4" key="1">
    <citation type="submission" date="2016-10" db="EMBL/GenBank/DDBJ databases">
        <authorList>
            <person name="Varghese N."/>
            <person name="Submissions S."/>
        </authorList>
    </citation>
    <scope>NUCLEOTIDE SEQUENCE [LARGE SCALE GENOMIC DNA]</scope>
    <source>
        <strain evidence="4">VPI 5359</strain>
    </source>
</reference>
<keyword evidence="4" id="KW-1185">Reference proteome</keyword>
<feature type="domain" description="WsaF N-terminal" evidence="1">
    <location>
        <begin position="25"/>
        <end position="181"/>
    </location>
</feature>
<evidence type="ECO:0000313" key="4">
    <source>
        <dbReference type="Proteomes" id="UP000199652"/>
    </source>
</evidence>
<evidence type="ECO:0000259" key="2">
    <source>
        <dbReference type="Pfam" id="PF22772"/>
    </source>
</evidence>
<name>A0A1H3CGZ0_EUBBA</name>
<dbReference type="Pfam" id="PF21374">
    <property type="entry name" value="WsaF_N"/>
    <property type="match status" value="1"/>
</dbReference>
<dbReference type="AlphaFoldDB" id="A0A1H3CGZ0"/>
<organism evidence="3 4">
    <name type="scientific">Eubacterium barkeri</name>
    <name type="common">Clostridium barkeri</name>
    <dbReference type="NCBI Taxonomy" id="1528"/>
    <lineage>
        <taxon>Bacteria</taxon>
        <taxon>Bacillati</taxon>
        <taxon>Bacillota</taxon>
        <taxon>Clostridia</taxon>
        <taxon>Eubacteriales</taxon>
        <taxon>Eubacteriaceae</taxon>
        <taxon>Eubacterium</taxon>
    </lineage>
</organism>
<feature type="domain" description="WsaF C-terminal" evidence="2">
    <location>
        <begin position="226"/>
        <end position="357"/>
    </location>
</feature>
<protein>
    <submittedName>
        <fullName evidence="3">Uncharacterized protein</fullName>
    </submittedName>
</protein>
<dbReference type="GO" id="GO:0030247">
    <property type="term" value="F:polysaccharide binding"/>
    <property type="evidence" value="ECO:0007669"/>
    <property type="project" value="InterPro"/>
</dbReference>
<dbReference type="Gene3D" id="3.40.50.11090">
    <property type="match status" value="1"/>
</dbReference>